<dbReference type="Gramene" id="Bo8g089520.1">
    <property type="protein sequence ID" value="Bo8g089520.1"/>
    <property type="gene ID" value="Bo8g089520"/>
</dbReference>
<dbReference type="HOGENOM" id="CLU_2708284_0_0_1"/>
<organism evidence="1 2">
    <name type="scientific">Brassica oleracea var. oleracea</name>
    <dbReference type="NCBI Taxonomy" id="109376"/>
    <lineage>
        <taxon>Eukaryota</taxon>
        <taxon>Viridiplantae</taxon>
        <taxon>Streptophyta</taxon>
        <taxon>Embryophyta</taxon>
        <taxon>Tracheophyta</taxon>
        <taxon>Spermatophyta</taxon>
        <taxon>Magnoliopsida</taxon>
        <taxon>eudicotyledons</taxon>
        <taxon>Gunneridae</taxon>
        <taxon>Pentapetalae</taxon>
        <taxon>rosids</taxon>
        <taxon>malvids</taxon>
        <taxon>Brassicales</taxon>
        <taxon>Brassicaceae</taxon>
        <taxon>Brassiceae</taxon>
        <taxon>Brassica</taxon>
    </lineage>
</organism>
<name>A0A0D3DT99_BRAOL</name>
<reference evidence="1" key="2">
    <citation type="submission" date="2015-03" db="UniProtKB">
        <authorList>
            <consortium name="EnsemblPlants"/>
        </authorList>
    </citation>
    <scope>IDENTIFICATION</scope>
</reference>
<evidence type="ECO:0000313" key="2">
    <source>
        <dbReference type="Proteomes" id="UP000032141"/>
    </source>
</evidence>
<keyword evidence="2" id="KW-1185">Reference proteome</keyword>
<proteinExistence type="predicted"/>
<evidence type="ECO:0000313" key="1">
    <source>
        <dbReference type="EnsemblPlants" id="Bo8g089520.1"/>
    </source>
</evidence>
<dbReference type="EnsemblPlants" id="Bo8g089520.1">
    <property type="protein sequence ID" value="Bo8g089520.1"/>
    <property type="gene ID" value="Bo8g089520"/>
</dbReference>
<protein>
    <submittedName>
        <fullName evidence="1">Uncharacterized protein</fullName>
    </submittedName>
</protein>
<dbReference type="Proteomes" id="UP000032141">
    <property type="component" value="Chromosome C8"/>
</dbReference>
<accession>A0A0D3DT99</accession>
<reference evidence="1 2" key="1">
    <citation type="journal article" date="2014" name="Genome Biol.">
        <title>Transcriptome and methylome profiling reveals relics of genome dominance in the mesopolyploid Brassica oleracea.</title>
        <authorList>
            <person name="Parkin I.A."/>
            <person name="Koh C."/>
            <person name="Tang H."/>
            <person name="Robinson S.J."/>
            <person name="Kagale S."/>
            <person name="Clarke W.E."/>
            <person name="Town C.D."/>
            <person name="Nixon J."/>
            <person name="Krishnakumar V."/>
            <person name="Bidwell S.L."/>
            <person name="Denoeud F."/>
            <person name="Belcram H."/>
            <person name="Links M.G."/>
            <person name="Just J."/>
            <person name="Clarke C."/>
            <person name="Bender T."/>
            <person name="Huebert T."/>
            <person name="Mason A.S."/>
            <person name="Pires J.C."/>
            <person name="Barker G."/>
            <person name="Moore J."/>
            <person name="Walley P.G."/>
            <person name="Manoli S."/>
            <person name="Batley J."/>
            <person name="Edwards D."/>
            <person name="Nelson M.N."/>
            <person name="Wang X."/>
            <person name="Paterson A.H."/>
            <person name="King G."/>
            <person name="Bancroft I."/>
            <person name="Chalhoub B."/>
            <person name="Sharpe A.G."/>
        </authorList>
    </citation>
    <scope>NUCLEOTIDE SEQUENCE</scope>
    <source>
        <strain evidence="1 2">cv. TO1000</strain>
    </source>
</reference>
<sequence>MRQNDGIVTPQTNRLLQTGCSVVPDDYIRADLNRSPLLTDFLESFSALRHKVYDHRRKSEVLSVSGLVNLRIR</sequence>
<dbReference type="AlphaFoldDB" id="A0A0D3DT99"/>